<dbReference type="InterPro" id="IPR038933">
    <property type="entry name" value="Ovate"/>
</dbReference>
<dbReference type="PROSITE" id="PS51754">
    <property type="entry name" value="OVATE"/>
    <property type="match status" value="1"/>
</dbReference>
<evidence type="ECO:0000313" key="9">
    <source>
        <dbReference type="Proteomes" id="UP001604336"/>
    </source>
</evidence>
<dbReference type="NCBIfam" id="TIGR01568">
    <property type="entry name" value="A_thal_3678"/>
    <property type="match status" value="1"/>
</dbReference>
<accession>A0ABD1NV12</accession>
<dbReference type="AlphaFoldDB" id="A0ABD1NV12"/>
<dbReference type="GO" id="GO:0045892">
    <property type="term" value="P:negative regulation of DNA-templated transcription"/>
    <property type="evidence" value="ECO:0007669"/>
    <property type="project" value="UniProtKB-UniRule"/>
</dbReference>
<dbReference type="Proteomes" id="UP001604336">
    <property type="component" value="Unassembled WGS sequence"/>
</dbReference>
<dbReference type="GO" id="GO:0005634">
    <property type="term" value="C:nucleus"/>
    <property type="evidence" value="ECO:0007669"/>
    <property type="project" value="UniProtKB-SubCell"/>
</dbReference>
<keyword evidence="2 6" id="KW-0678">Repressor</keyword>
<evidence type="ECO:0000256" key="6">
    <source>
        <dbReference type="RuleBase" id="RU367028"/>
    </source>
</evidence>
<gene>
    <name evidence="8" type="ORF">Adt_47387</name>
</gene>
<evidence type="ECO:0000256" key="4">
    <source>
        <dbReference type="ARBA" id="ARBA00023163"/>
    </source>
</evidence>
<evidence type="ECO:0000256" key="2">
    <source>
        <dbReference type="ARBA" id="ARBA00022491"/>
    </source>
</evidence>
<reference evidence="9" key="1">
    <citation type="submission" date="2024-07" db="EMBL/GenBank/DDBJ databases">
        <title>Two chromosome-level genome assemblies of Korean endemic species Abeliophyllum distichum and Forsythia ovata (Oleaceae).</title>
        <authorList>
            <person name="Jang H."/>
        </authorList>
    </citation>
    <scope>NUCLEOTIDE SEQUENCE [LARGE SCALE GENOMIC DNA]</scope>
</reference>
<evidence type="ECO:0000256" key="3">
    <source>
        <dbReference type="ARBA" id="ARBA00023015"/>
    </source>
</evidence>
<dbReference type="InterPro" id="IPR006458">
    <property type="entry name" value="Ovate_C"/>
</dbReference>
<keyword evidence="5 6" id="KW-0539">Nucleus</keyword>
<comment type="function">
    <text evidence="6">Transcriptional repressor that regulates multiple aspects of plant growth and development.</text>
</comment>
<comment type="caution">
    <text evidence="8">The sequence shown here is derived from an EMBL/GenBank/DDBJ whole genome shotgun (WGS) entry which is preliminary data.</text>
</comment>
<comment type="subcellular location">
    <subcellularLocation>
        <location evidence="1 6">Nucleus</location>
    </subcellularLocation>
</comment>
<dbReference type="Pfam" id="PF04844">
    <property type="entry name" value="Ovate"/>
    <property type="match status" value="1"/>
</dbReference>
<evidence type="ECO:0000256" key="5">
    <source>
        <dbReference type="ARBA" id="ARBA00023242"/>
    </source>
</evidence>
<feature type="domain" description="OVATE" evidence="7">
    <location>
        <begin position="131"/>
        <end position="190"/>
    </location>
</feature>
<dbReference type="EMBL" id="JBFOLK010000204">
    <property type="protein sequence ID" value="KAL2455219.1"/>
    <property type="molecule type" value="Genomic_DNA"/>
</dbReference>
<evidence type="ECO:0000256" key="1">
    <source>
        <dbReference type="ARBA" id="ARBA00004123"/>
    </source>
</evidence>
<evidence type="ECO:0000313" key="8">
    <source>
        <dbReference type="EMBL" id="KAL2455219.1"/>
    </source>
</evidence>
<dbReference type="PANTHER" id="PTHR33057:SF98">
    <property type="entry name" value="TRANSCRIPTION REPRESSOR OFP18"/>
    <property type="match status" value="1"/>
</dbReference>
<name>A0ABD1NV12_9LAMI</name>
<sequence length="270" mass="29859">MGKKLRFPFLFKAAETTSTTSWPWPTCANNPKTLSFRSHNEDIFKRTSYLDKVATECSDSTPDSFLEYDESLLNASQVFVNSHESSIETIIGGLTTADRLFFEPGKETSSILEEAKIDDNEFSFKESVVVMAMDSRDPFVDFRVSMEEMVEAHGLKHWSCLEELLACYLKVNDKSNHGFIVGAFVDLLVNFAFVSGSGSDSDSDSDSHSSAIDEPCCCSSTFSATHSFTSPLSFFSSTSFTSPCLSLDKMMEDEIIDKIVDNASSSSSHV</sequence>
<dbReference type="PANTHER" id="PTHR33057">
    <property type="entry name" value="TRANSCRIPTION REPRESSOR OFP7-RELATED"/>
    <property type="match status" value="1"/>
</dbReference>
<organism evidence="8 9">
    <name type="scientific">Abeliophyllum distichum</name>
    <dbReference type="NCBI Taxonomy" id="126358"/>
    <lineage>
        <taxon>Eukaryota</taxon>
        <taxon>Viridiplantae</taxon>
        <taxon>Streptophyta</taxon>
        <taxon>Embryophyta</taxon>
        <taxon>Tracheophyta</taxon>
        <taxon>Spermatophyta</taxon>
        <taxon>Magnoliopsida</taxon>
        <taxon>eudicotyledons</taxon>
        <taxon>Gunneridae</taxon>
        <taxon>Pentapetalae</taxon>
        <taxon>asterids</taxon>
        <taxon>lamiids</taxon>
        <taxon>Lamiales</taxon>
        <taxon>Oleaceae</taxon>
        <taxon>Forsythieae</taxon>
        <taxon>Abeliophyllum</taxon>
    </lineage>
</organism>
<evidence type="ECO:0000259" key="7">
    <source>
        <dbReference type="PROSITE" id="PS51754"/>
    </source>
</evidence>
<keyword evidence="4 6" id="KW-0804">Transcription</keyword>
<keyword evidence="9" id="KW-1185">Reference proteome</keyword>
<protein>
    <recommendedName>
        <fullName evidence="6">Transcription repressor</fullName>
    </recommendedName>
    <alternativeName>
        <fullName evidence="6">Ovate family protein</fullName>
    </alternativeName>
</protein>
<proteinExistence type="predicted"/>
<keyword evidence="3 6" id="KW-0805">Transcription regulation</keyword>